<dbReference type="PANTHER" id="PTHR47894:SF4">
    <property type="entry name" value="HTH-TYPE TRANSCRIPTIONAL REGULATOR GADX"/>
    <property type="match status" value="1"/>
</dbReference>
<evidence type="ECO:0000313" key="6">
    <source>
        <dbReference type="Proteomes" id="UP000008130"/>
    </source>
</evidence>
<dbReference type="PANTHER" id="PTHR47894">
    <property type="entry name" value="HTH-TYPE TRANSCRIPTIONAL REGULATOR GADX"/>
    <property type="match status" value="1"/>
</dbReference>
<name>F2J2K1_POLGS</name>
<dbReference type="PRINTS" id="PR00032">
    <property type="entry name" value="HTHARAC"/>
</dbReference>
<evidence type="ECO:0000256" key="2">
    <source>
        <dbReference type="ARBA" id="ARBA00023125"/>
    </source>
</evidence>
<dbReference type="HOGENOM" id="CLU_047522_1_2_5"/>
<dbReference type="GO" id="GO:0005829">
    <property type="term" value="C:cytosol"/>
    <property type="evidence" value="ECO:0007669"/>
    <property type="project" value="TreeGrafter"/>
</dbReference>
<dbReference type="EMBL" id="CP002568">
    <property type="protein sequence ID" value="ADZ70915.1"/>
    <property type="molecule type" value="Genomic_DNA"/>
</dbReference>
<organism evidence="5 6">
    <name type="scientific">Polymorphum gilvum (strain LMG 25793 / CGMCC 1.9160 / SL003B-26A1)</name>
    <dbReference type="NCBI Taxonomy" id="991905"/>
    <lineage>
        <taxon>Bacteria</taxon>
        <taxon>Pseudomonadati</taxon>
        <taxon>Pseudomonadota</taxon>
        <taxon>Alphaproteobacteria</taxon>
        <taxon>Rhodobacterales</taxon>
        <taxon>Paracoccaceae</taxon>
        <taxon>Polymorphum</taxon>
    </lineage>
</organism>
<feature type="domain" description="HTH araC/xylS-type" evidence="4">
    <location>
        <begin position="236"/>
        <end position="334"/>
    </location>
</feature>
<reference evidence="5 6" key="1">
    <citation type="journal article" date="2011" name="J. Bacteriol.">
        <title>Complete genome sequence of Polymorphum gilvum SL003B-26A1T, a crude oil-degrading bacterium from oil-polluted saline soil.</title>
        <authorList>
            <person name="Li S.G."/>
            <person name="Tang Y.Q."/>
            <person name="Nie Y."/>
            <person name="Cai M."/>
            <person name="Wu X.L."/>
        </authorList>
    </citation>
    <scope>NUCLEOTIDE SEQUENCE [LARGE SCALE GENOMIC DNA]</scope>
    <source>
        <strain evidence="6">LMG 25793 / CGMCC 1.9160 / SL003B-26A1</strain>
    </source>
</reference>
<dbReference type="PATRIC" id="fig|991905.3.peg.2553"/>
<dbReference type="InterPro" id="IPR018060">
    <property type="entry name" value="HTH_AraC"/>
</dbReference>
<dbReference type="InterPro" id="IPR020449">
    <property type="entry name" value="Tscrpt_reg_AraC-type_HTH"/>
</dbReference>
<dbReference type="OrthoDB" id="9805730at2"/>
<dbReference type="Pfam" id="PF12625">
    <property type="entry name" value="Arabinose_bd"/>
    <property type="match status" value="1"/>
</dbReference>
<evidence type="ECO:0000313" key="5">
    <source>
        <dbReference type="EMBL" id="ADZ70915.1"/>
    </source>
</evidence>
<dbReference type="Proteomes" id="UP000008130">
    <property type="component" value="Chromosome"/>
</dbReference>
<dbReference type="RefSeq" id="WP_013653229.1">
    <property type="nucleotide sequence ID" value="NC_015259.1"/>
</dbReference>
<sequence length="341" mass="37313">MPTGATIVSGALAGLQHVLADRGLEPADLGRQSGVPAGAWSNARTQIPLTSFVALYEQGADRLALPGLGWQSGPLLDLADLGDLGTAILSAPTVGQALKTFVRFIGFVQSETDMRLEVEDGVAMLSYRILNPDIWPRRQDAEFTLSVLAALIRRGAGPDWSPDLVCFEHAAARPARHWREAVGAPCLFDCETNWMSFSDTLLDCPMAREDAGLHRSALDALTHRLVASTRARSLSGRIRMAIYAGLGQGTVDQETIARDLGLSRRSLHRHLSEEGTRFSALLEDCRFRVARHALADTAHPLTQIALELNYSDQTAFERAFKRHTGLTPRQYRKAFGRPPHS</sequence>
<dbReference type="GO" id="GO:0003700">
    <property type="term" value="F:DNA-binding transcription factor activity"/>
    <property type="evidence" value="ECO:0007669"/>
    <property type="project" value="InterPro"/>
</dbReference>
<dbReference type="PROSITE" id="PS01124">
    <property type="entry name" value="HTH_ARAC_FAMILY_2"/>
    <property type="match status" value="1"/>
</dbReference>
<dbReference type="Gene3D" id="1.10.10.60">
    <property type="entry name" value="Homeodomain-like"/>
    <property type="match status" value="1"/>
</dbReference>
<keyword evidence="2" id="KW-0238">DNA-binding</keyword>
<keyword evidence="1" id="KW-0805">Transcription regulation</keyword>
<dbReference type="SMART" id="SM00342">
    <property type="entry name" value="HTH_ARAC"/>
    <property type="match status" value="1"/>
</dbReference>
<dbReference type="AlphaFoldDB" id="F2J2K1"/>
<proteinExistence type="predicted"/>
<dbReference type="InterPro" id="IPR032687">
    <property type="entry name" value="AraC-type_N"/>
</dbReference>
<gene>
    <name evidence="5" type="ordered locus">SL003B_2491</name>
</gene>
<keyword evidence="6" id="KW-1185">Reference proteome</keyword>
<dbReference type="eggNOG" id="COG2207">
    <property type="taxonomic scope" value="Bacteria"/>
</dbReference>
<keyword evidence="3" id="KW-0804">Transcription</keyword>
<dbReference type="SUPFAM" id="SSF46689">
    <property type="entry name" value="Homeodomain-like"/>
    <property type="match status" value="1"/>
</dbReference>
<evidence type="ECO:0000259" key="4">
    <source>
        <dbReference type="PROSITE" id="PS01124"/>
    </source>
</evidence>
<dbReference type="KEGG" id="pgv:SL003B_2491"/>
<dbReference type="InterPro" id="IPR009057">
    <property type="entry name" value="Homeodomain-like_sf"/>
</dbReference>
<dbReference type="GO" id="GO:0000976">
    <property type="term" value="F:transcription cis-regulatory region binding"/>
    <property type="evidence" value="ECO:0007669"/>
    <property type="project" value="TreeGrafter"/>
</dbReference>
<evidence type="ECO:0000256" key="3">
    <source>
        <dbReference type="ARBA" id="ARBA00023163"/>
    </source>
</evidence>
<protein>
    <submittedName>
        <fullName evidence="5">Transcriptional regulator, AraC family protein</fullName>
    </submittedName>
</protein>
<evidence type="ECO:0000256" key="1">
    <source>
        <dbReference type="ARBA" id="ARBA00023015"/>
    </source>
</evidence>
<dbReference type="STRING" id="991905.SL003B_2491"/>
<accession>F2J2K1</accession>
<dbReference type="Pfam" id="PF12833">
    <property type="entry name" value="HTH_18"/>
    <property type="match status" value="1"/>
</dbReference>